<evidence type="ECO:0000259" key="8">
    <source>
        <dbReference type="Pfam" id="PF01431"/>
    </source>
</evidence>
<accession>A0A1K1RXV0</accession>
<evidence type="ECO:0000256" key="7">
    <source>
        <dbReference type="ARBA" id="ARBA00023049"/>
    </source>
</evidence>
<evidence type="ECO:0000256" key="2">
    <source>
        <dbReference type="ARBA" id="ARBA00007357"/>
    </source>
</evidence>
<keyword evidence="4" id="KW-0479">Metal-binding</keyword>
<dbReference type="Proteomes" id="UP000182248">
    <property type="component" value="Unassembled WGS sequence"/>
</dbReference>
<dbReference type="OrthoDB" id="9775677at2"/>
<dbReference type="GO" id="GO:0005886">
    <property type="term" value="C:plasma membrane"/>
    <property type="evidence" value="ECO:0007669"/>
    <property type="project" value="TreeGrafter"/>
</dbReference>
<dbReference type="AlphaFoldDB" id="A0A1K1RXV0"/>
<evidence type="ECO:0000256" key="3">
    <source>
        <dbReference type="ARBA" id="ARBA00022670"/>
    </source>
</evidence>
<dbReference type="InterPro" id="IPR024079">
    <property type="entry name" value="MetalloPept_cat_dom_sf"/>
</dbReference>
<protein>
    <submittedName>
        <fullName evidence="10">Putative endopeptidase</fullName>
    </submittedName>
</protein>
<dbReference type="PROSITE" id="PS51257">
    <property type="entry name" value="PROKAR_LIPOPROTEIN"/>
    <property type="match status" value="1"/>
</dbReference>
<gene>
    <name evidence="10" type="ORF">SAMN02927921_04158</name>
</gene>
<reference evidence="10 11" key="1">
    <citation type="submission" date="2016-11" db="EMBL/GenBank/DDBJ databases">
        <authorList>
            <person name="Jaros S."/>
            <person name="Januszkiewicz K."/>
            <person name="Wedrychowicz H."/>
        </authorList>
    </citation>
    <scope>NUCLEOTIDE SEQUENCE [LARGE SCALE GENOMIC DNA]</scope>
    <source>
        <strain evidence="10 11">CGMCC 1.12145</strain>
    </source>
</reference>
<dbReference type="Gene3D" id="3.40.390.10">
    <property type="entry name" value="Collagenase (Catalytic Domain)"/>
    <property type="match status" value="1"/>
</dbReference>
<dbReference type="CDD" id="cd08662">
    <property type="entry name" value="M13"/>
    <property type="match status" value="1"/>
</dbReference>
<dbReference type="InterPro" id="IPR008753">
    <property type="entry name" value="Peptidase_M13_N"/>
</dbReference>
<comment type="similarity">
    <text evidence="2">Belongs to the peptidase M13 family.</text>
</comment>
<evidence type="ECO:0000259" key="9">
    <source>
        <dbReference type="Pfam" id="PF05649"/>
    </source>
</evidence>
<dbReference type="PROSITE" id="PS51885">
    <property type="entry name" value="NEPRILYSIN"/>
    <property type="match status" value="1"/>
</dbReference>
<keyword evidence="5" id="KW-0378">Hydrolase</keyword>
<dbReference type="STRING" id="1150368.SAMN02927921_04158"/>
<evidence type="ECO:0000256" key="1">
    <source>
        <dbReference type="ARBA" id="ARBA00001947"/>
    </source>
</evidence>
<dbReference type="PANTHER" id="PTHR11733">
    <property type="entry name" value="ZINC METALLOPROTEASE FAMILY M13 NEPRILYSIN-RELATED"/>
    <property type="match status" value="1"/>
</dbReference>
<comment type="cofactor">
    <cofactor evidence="1">
        <name>Zn(2+)</name>
        <dbReference type="ChEBI" id="CHEBI:29105"/>
    </cofactor>
</comment>
<dbReference type="RefSeq" id="WP_072319376.1">
    <property type="nucleotide sequence ID" value="NZ_FPJE01000040.1"/>
</dbReference>
<dbReference type="Gene3D" id="1.10.1380.10">
    <property type="entry name" value="Neutral endopeptidase , domain2"/>
    <property type="match status" value="1"/>
</dbReference>
<dbReference type="Pfam" id="PF01431">
    <property type="entry name" value="Peptidase_M13"/>
    <property type="match status" value="1"/>
</dbReference>
<dbReference type="InterPro" id="IPR000718">
    <property type="entry name" value="Peptidase_M13"/>
</dbReference>
<proteinExistence type="inferred from homology"/>
<evidence type="ECO:0000256" key="4">
    <source>
        <dbReference type="ARBA" id="ARBA00022723"/>
    </source>
</evidence>
<organism evidence="10 11">
    <name type="scientific">Sinomicrobium oceani</name>
    <dbReference type="NCBI Taxonomy" id="1150368"/>
    <lineage>
        <taxon>Bacteria</taxon>
        <taxon>Pseudomonadati</taxon>
        <taxon>Bacteroidota</taxon>
        <taxon>Flavobacteriia</taxon>
        <taxon>Flavobacteriales</taxon>
        <taxon>Flavobacteriaceae</taxon>
        <taxon>Sinomicrobium</taxon>
    </lineage>
</organism>
<dbReference type="Pfam" id="PF05649">
    <property type="entry name" value="Peptidase_M13_N"/>
    <property type="match status" value="1"/>
</dbReference>
<evidence type="ECO:0000256" key="6">
    <source>
        <dbReference type="ARBA" id="ARBA00022833"/>
    </source>
</evidence>
<keyword evidence="7" id="KW-0482">Metalloprotease</keyword>
<feature type="domain" description="Peptidase M13 C-terminal" evidence="8">
    <location>
        <begin position="484"/>
        <end position="686"/>
    </location>
</feature>
<dbReference type="EMBL" id="FPJE01000040">
    <property type="protein sequence ID" value="SFW76786.1"/>
    <property type="molecule type" value="Genomic_DNA"/>
</dbReference>
<keyword evidence="6" id="KW-0862">Zinc</keyword>
<feature type="domain" description="Peptidase M13 N-terminal" evidence="9">
    <location>
        <begin position="50"/>
        <end position="428"/>
    </location>
</feature>
<dbReference type="GO" id="GO:0016485">
    <property type="term" value="P:protein processing"/>
    <property type="evidence" value="ECO:0007669"/>
    <property type="project" value="TreeGrafter"/>
</dbReference>
<dbReference type="InterPro" id="IPR042089">
    <property type="entry name" value="Peptidase_M13_dom_2"/>
</dbReference>
<dbReference type="GO" id="GO:0046872">
    <property type="term" value="F:metal ion binding"/>
    <property type="evidence" value="ECO:0007669"/>
    <property type="project" value="UniProtKB-KW"/>
</dbReference>
<evidence type="ECO:0000256" key="5">
    <source>
        <dbReference type="ARBA" id="ARBA00022801"/>
    </source>
</evidence>
<dbReference type="PANTHER" id="PTHR11733:SF167">
    <property type="entry name" value="FI17812P1-RELATED"/>
    <property type="match status" value="1"/>
</dbReference>
<keyword evidence="11" id="KW-1185">Reference proteome</keyword>
<dbReference type="InterPro" id="IPR018497">
    <property type="entry name" value="Peptidase_M13_C"/>
</dbReference>
<dbReference type="GO" id="GO:0004222">
    <property type="term" value="F:metalloendopeptidase activity"/>
    <property type="evidence" value="ECO:0007669"/>
    <property type="project" value="InterPro"/>
</dbReference>
<sequence>MKISAGNMLLGALSLGLVASCKQEKKEKVAEVEQIPGINLAYMDTTVAAKDDFFRFVNGKWLDSTEIPADKTRWGSFLELREKTNGDALGILKDAVKDSTLDAGSDQAKAVYLYETIMDMDTRNAQGVEPLKPYLEKINAITSVEDLQHYLQEMEPFGGAGFFGVNVRADAKDSNKNVAYLHAGTLGLPDRDYYVADDEDSKDKREKYKAHIARMLRFIDYDKETAEEEAGRILAFETRMAAPRLDKVERRKPEKRYNPTAISDLKKLSPAIAWDGYLKSLDVDVDTVVISEVKYFKELPSFLAKGNIEDWKAYLRWTALNRAAAKLSDEIETADWEFYGKTLQGTKEQEPRDERALQIINRSMGEALGKLYVDKKFPPEAKAQAEEMIANVIKAYEIRIQSLPWMDEETKAKAVEKLNKTTVKIGYPDKWKDYSELEVKSVADGGTYMENMQQVSNWGFKRNIEKLGEPVDKSEWYMAPQIVNAYFNPSYNEIVFPAAILQPPFFNFTADAAVNYGGIGAVIGHEISHSFDDQGAKYDADGNLENWWTEKDLEQFQKLGNDLADQYSAIEVLPDVFINGKFTLGENIGDLGGVNAAYDGLQMYLKDHGNPGLIDGFTPEQRFFMSWATVWRSKIREEGLKNQIKTDPHSPAAYRATQPLLNVDSFYDAFDIKEGDGMYLAPEKRVKIW</sequence>
<name>A0A1K1RXV0_9FLAO</name>
<evidence type="ECO:0000313" key="10">
    <source>
        <dbReference type="EMBL" id="SFW76786.1"/>
    </source>
</evidence>
<dbReference type="SUPFAM" id="SSF55486">
    <property type="entry name" value="Metalloproteases ('zincins'), catalytic domain"/>
    <property type="match status" value="1"/>
</dbReference>
<evidence type="ECO:0000313" key="11">
    <source>
        <dbReference type="Proteomes" id="UP000182248"/>
    </source>
</evidence>
<keyword evidence="3" id="KW-0645">Protease</keyword>
<dbReference type="PRINTS" id="PR00786">
    <property type="entry name" value="NEPRILYSIN"/>
</dbReference>